<keyword evidence="2" id="KW-1185">Reference proteome</keyword>
<accession>A0A7G9W8K1</accession>
<protein>
    <submittedName>
        <fullName evidence="1">Uncharacterized protein</fullName>
    </submittedName>
</protein>
<dbReference type="KEGG" id="acae:HYG86_09655"/>
<proteinExistence type="predicted"/>
<name>A0A7G9W8K1_ALKCA</name>
<gene>
    <name evidence="1" type="ORF">HYG86_09655</name>
</gene>
<reference evidence="1 2" key="1">
    <citation type="submission" date="2020-07" db="EMBL/GenBank/DDBJ databases">
        <title>Alkalicella. sp. LB2 genome.</title>
        <authorList>
            <person name="Postec A."/>
            <person name="Quemeneur M."/>
        </authorList>
    </citation>
    <scope>NUCLEOTIDE SEQUENCE [LARGE SCALE GENOMIC DNA]</scope>
    <source>
        <strain evidence="1 2">LB2</strain>
    </source>
</reference>
<dbReference type="EMBL" id="CP058559">
    <property type="protein sequence ID" value="QNO15013.1"/>
    <property type="molecule type" value="Genomic_DNA"/>
</dbReference>
<evidence type="ECO:0000313" key="2">
    <source>
        <dbReference type="Proteomes" id="UP000516160"/>
    </source>
</evidence>
<dbReference type="AlphaFoldDB" id="A0A7G9W8K1"/>
<organism evidence="1 2">
    <name type="scientific">Alkalicella caledoniensis</name>
    <dbReference type="NCBI Taxonomy" id="2731377"/>
    <lineage>
        <taxon>Bacteria</taxon>
        <taxon>Bacillati</taxon>
        <taxon>Bacillota</taxon>
        <taxon>Clostridia</taxon>
        <taxon>Eubacteriales</taxon>
        <taxon>Proteinivoracaceae</taxon>
        <taxon>Alkalicella</taxon>
    </lineage>
</organism>
<dbReference type="RefSeq" id="WP_213165377.1">
    <property type="nucleotide sequence ID" value="NZ_CP058559.1"/>
</dbReference>
<evidence type="ECO:0000313" key="1">
    <source>
        <dbReference type="EMBL" id="QNO15013.1"/>
    </source>
</evidence>
<sequence length="74" mass="8551">MKKKITPPTEMVAPEFDMTINEQEILNATGVDEKETNWRNVKNHLDKPEIFGDIIQGEWSNNWAPVDMIDNPPK</sequence>
<dbReference type="Proteomes" id="UP000516160">
    <property type="component" value="Chromosome"/>
</dbReference>